<organism evidence="1 2">
    <name type="scientific">Sinosporangium siamense</name>
    <dbReference type="NCBI Taxonomy" id="1367973"/>
    <lineage>
        <taxon>Bacteria</taxon>
        <taxon>Bacillati</taxon>
        <taxon>Actinomycetota</taxon>
        <taxon>Actinomycetes</taxon>
        <taxon>Streptosporangiales</taxon>
        <taxon>Streptosporangiaceae</taxon>
        <taxon>Sinosporangium</taxon>
    </lineage>
</organism>
<name>A0A919RQE8_9ACTN</name>
<dbReference type="InterPro" id="IPR005944">
    <property type="entry name" value="Pro_iminopeptidase"/>
</dbReference>
<sequence length="236" mass="25843">MSEFVIAGVTMSRRSDLEWLQRGVGRFLPEQWGRFRDGLPAPDRDGDLLAAYARPAGDRDPAVRAKAVPGWVTWEDTVISMEVNGSPGACSERPPDDLVAFVRICTHYFSLGVWLEEEVLLRDAHKPAGIPAVLITGGSIWAGRRRSRGIWPKRGSSWGRIRGTPAAPRCAPRSWPLWMASPLNAHPFAGAAGRSPAAFSRAEAMGNGNHLRVIFPAGVTRYRSGFAVHDRPGPDR</sequence>
<comment type="caution">
    <text evidence="1">The sequence shown here is derived from an EMBL/GenBank/DDBJ whole genome shotgun (WGS) entry which is preliminary data.</text>
</comment>
<keyword evidence="2" id="KW-1185">Reference proteome</keyword>
<dbReference type="AlphaFoldDB" id="A0A919RQE8"/>
<proteinExistence type="predicted"/>
<dbReference type="InterPro" id="IPR029058">
    <property type="entry name" value="AB_hydrolase_fold"/>
</dbReference>
<dbReference type="GO" id="GO:0005737">
    <property type="term" value="C:cytoplasm"/>
    <property type="evidence" value="ECO:0007669"/>
    <property type="project" value="InterPro"/>
</dbReference>
<dbReference type="Gene3D" id="3.40.50.1820">
    <property type="entry name" value="alpha/beta hydrolase"/>
    <property type="match status" value="1"/>
</dbReference>
<reference evidence="1" key="1">
    <citation type="submission" date="2021-01" db="EMBL/GenBank/DDBJ databases">
        <title>Whole genome shotgun sequence of Sinosporangium siamense NBRC 109515.</title>
        <authorList>
            <person name="Komaki H."/>
            <person name="Tamura T."/>
        </authorList>
    </citation>
    <scope>NUCLEOTIDE SEQUENCE</scope>
    <source>
        <strain evidence="1">NBRC 109515</strain>
    </source>
</reference>
<dbReference type="Proteomes" id="UP000606172">
    <property type="component" value="Unassembled WGS sequence"/>
</dbReference>
<dbReference type="GO" id="GO:0004177">
    <property type="term" value="F:aminopeptidase activity"/>
    <property type="evidence" value="ECO:0007669"/>
    <property type="project" value="UniProtKB-EC"/>
</dbReference>
<evidence type="ECO:0000313" key="2">
    <source>
        <dbReference type="Proteomes" id="UP000606172"/>
    </source>
</evidence>
<accession>A0A919RQE8</accession>
<evidence type="ECO:0000313" key="1">
    <source>
        <dbReference type="EMBL" id="GII96764.1"/>
    </source>
</evidence>
<gene>
    <name evidence="1" type="ORF">Ssi02_69950</name>
</gene>
<dbReference type="PANTHER" id="PTHR43722">
    <property type="entry name" value="PROLINE IMINOPEPTIDASE"/>
    <property type="match status" value="1"/>
</dbReference>
<dbReference type="PANTHER" id="PTHR43722:SF1">
    <property type="entry name" value="PROLINE IMINOPEPTIDASE"/>
    <property type="match status" value="1"/>
</dbReference>
<dbReference type="EMBL" id="BOOW01000049">
    <property type="protein sequence ID" value="GII96764.1"/>
    <property type="molecule type" value="Genomic_DNA"/>
</dbReference>
<dbReference type="GO" id="GO:0006508">
    <property type="term" value="P:proteolysis"/>
    <property type="evidence" value="ECO:0007669"/>
    <property type="project" value="InterPro"/>
</dbReference>
<protein>
    <submittedName>
        <fullName evidence="1">Uncharacterized protein</fullName>
    </submittedName>
</protein>